<reference evidence="3" key="1">
    <citation type="submission" date="2023-07" db="EMBL/GenBank/DDBJ databases">
        <title>Novel species in the genus Lipingzhangella isolated from Sambhar Salt Lake.</title>
        <authorList>
            <person name="Jiya N."/>
            <person name="Kajale S."/>
            <person name="Sharma A."/>
        </authorList>
    </citation>
    <scope>NUCLEOTIDE SEQUENCE [LARGE SCALE GENOMIC DNA]</scope>
    <source>
        <strain evidence="3">LS1_29</strain>
    </source>
</reference>
<keyword evidence="3" id="KW-1185">Reference proteome</keyword>
<feature type="transmembrane region" description="Helical" evidence="1">
    <location>
        <begin position="12"/>
        <end position="29"/>
    </location>
</feature>
<feature type="transmembrane region" description="Helical" evidence="1">
    <location>
        <begin position="96"/>
        <end position="115"/>
    </location>
</feature>
<sequence length="141" mass="15577">MIYRVLGEAAMLVHFAFLLYVVFGGFLTWKWPRMVLVHVPIALYGLAIAIVGWTCPLTYVENWGREQAGQSGMEGTGFIEHYLAGIIYPEGHLRTLQAVAGVVVLLSYLGAAVVWRRSARRRRDHGTGAADPMTATGQSRT</sequence>
<keyword evidence="1" id="KW-0472">Membrane</keyword>
<accession>A0ABU2H204</accession>
<proteinExistence type="predicted"/>
<dbReference type="RefSeq" id="WP_310910819.1">
    <property type="nucleotide sequence ID" value="NZ_JAVLVT010000001.1"/>
</dbReference>
<gene>
    <name evidence="2" type="ORF">RIF23_03400</name>
</gene>
<comment type="caution">
    <text evidence="2">The sequence shown here is derived from an EMBL/GenBank/DDBJ whole genome shotgun (WGS) entry which is preliminary data.</text>
</comment>
<evidence type="ECO:0000256" key="1">
    <source>
        <dbReference type="SAM" id="Phobius"/>
    </source>
</evidence>
<feature type="transmembrane region" description="Helical" evidence="1">
    <location>
        <begin position="41"/>
        <end position="60"/>
    </location>
</feature>
<evidence type="ECO:0000313" key="3">
    <source>
        <dbReference type="Proteomes" id="UP001250214"/>
    </source>
</evidence>
<organism evidence="2 3">
    <name type="scientific">Lipingzhangella rawalii</name>
    <dbReference type="NCBI Taxonomy" id="2055835"/>
    <lineage>
        <taxon>Bacteria</taxon>
        <taxon>Bacillati</taxon>
        <taxon>Actinomycetota</taxon>
        <taxon>Actinomycetes</taxon>
        <taxon>Streptosporangiales</taxon>
        <taxon>Nocardiopsidaceae</taxon>
        <taxon>Lipingzhangella</taxon>
    </lineage>
</organism>
<dbReference type="EMBL" id="JAVLVT010000001">
    <property type="protein sequence ID" value="MDS1269338.1"/>
    <property type="molecule type" value="Genomic_DNA"/>
</dbReference>
<evidence type="ECO:0000313" key="2">
    <source>
        <dbReference type="EMBL" id="MDS1269338.1"/>
    </source>
</evidence>
<dbReference type="Pfam" id="PF10861">
    <property type="entry name" value="DUF2784"/>
    <property type="match status" value="1"/>
</dbReference>
<dbReference type="InterPro" id="IPR021218">
    <property type="entry name" value="DUF2784"/>
</dbReference>
<dbReference type="Proteomes" id="UP001250214">
    <property type="component" value="Unassembled WGS sequence"/>
</dbReference>
<name>A0ABU2H204_9ACTN</name>
<protein>
    <submittedName>
        <fullName evidence="2">DUF2784 domain-containing protein</fullName>
    </submittedName>
</protein>
<keyword evidence="1" id="KW-1133">Transmembrane helix</keyword>
<keyword evidence="1" id="KW-0812">Transmembrane</keyword>